<feature type="transmembrane region" description="Helical" evidence="7">
    <location>
        <begin position="70"/>
        <end position="91"/>
    </location>
</feature>
<keyword evidence="3" id="KW-1003">Cell membrane</keyword>
<dbReference type="InterPro" id="IPR003317">
    <property type="entry name" value="Cyt-d_oxidase_su2"/>
</dbReference>
<evidence type="ECO:0000313" key="8">
    <source>
        <dbReference type="EMBL" id="MFC4130348.1"/>
    </source>
</evidence>
<evidence type="ECO:0000313" key="9">
    <source>
        <dbReference type="Proteomes" id="UP001595816"/>
    </source>
</evidence>
<keyword evidence="6 7" id="KW-0472">Membrane</keyword>
<dbReference type="Proteomes" id="UP001595816">
    <property type="component" value="Unassembled WGS sequence"/>
</dbReference>
<dbReference type="PANTHER" id="PTHR43141:SF4">
    <property type="entry name" value="CYTOCHROME BD2 SUBUNIT II"/>
    <property type="match status" value="1"/>
</dbReference>
<dbReference type="RefSeq" id="WP_253758063.1">
    <property type="nucleotide sequence ID" value="NZ_JAMZDZ010000001.1"/>
</dbReference>
<dbReference type="Pfam" id="PF02322">
    <property type="entry name" value="Cyt_bd_oxida_II"/>
    <property type="match status" value="1"/>
</dbReference>
<evidence type="ECO:0000256" key="4">
    <source>
        <dbReference type="ARBA" id="ARBA00022692"/>
    </source>
</evidence>
<dbReference type="EMBL" id="JBHSAY010000005">
    <property type="protein sequence ID" value="MFC4130348.1"/>
    <property type="molecule type" value="Genomic_DNA"/>
</dbReference>
<feature type="transmembrane region" description="Helical" evidence="7">
    <location>
        <begin position="195"/>
        <end position="214"/>
    </location>
</feature>
<comment type="subcellular location">
    <subcellularLocation>
        <location evidence="1">Cell membrane</location>
        <topology evidence="1">Multi-pass membrane protein</topology>
    </subcellularLocation>
</comment>
<keyword evidence="8" id="KW-0560">Oxidoreductase</keyword>
<keyword evidence="5 7" id="KW-1133">Transmembrane helix</keyword>
<dbReference type="PANTHER" id="PTHR43141">
    <property type="entry name" value="CYTOCHROME BD2 SUBUNIT II"/>
    <property type="match status" value="1"/>
</dbReference>
<evidence type="ECO:0000256" key="1">
    <source>
        <dbReference type="ARBA" id="ARBA00004651"/>
    </source>
</evidence>
<evidence type="ECO:0000256" key="6">
    <source>
        <dbReference type="ARBA" id="ARBA00023136"/>
    </source>
</evidence>
<feature type="transmembrane region" description="Helical" evidence="7">
    <location>
        <begin position="103"/>
        <end position="123"/>
    </location>
</feature>
<protein>
    <submittedName>
        <fullName evidence="8">Cytochrome d ubiquinol oxidase subunit II</fullName>
        <ecNumber evidence="8">1.10.3.-</ecNumber>
    </submittedName>
</protein>
<proteinExistence type="inferred from homology"/>
<evidence type="ECO:0000256" key="3">
    <source>
        <dbReference type="ARBA" id="ARBA00022475"/>
    </source>
</evidence>
<name>A0ABV8LIA3_9ACTN</name>
<feature type="transmembrane region" description="Helical" evidence="7">
    <location>
        <begin position="129"/>
        <end position="148"/>
    </location>
</feature>
<gene>
    <name evidence="8" type="ORF">ACFOZ4_07010</name>
</gene>
<reference evidence="9" key="1">
    <citation type="journal article" date="2019" name="Int. J. Syst. Evol. Microbiol.">
        <title>The Global Catalogue of Microorganisms (GCM) 10K type strain sequencing project: providing services to taxonomists for standard genome sequencing and annotation.</title>
        <authorList>
            <consortium name="The Broad Institute Genomics Platform"/>
            <consortium name="The Broad Institute Genome Sequencing Center for Infectious Disease"/>
            <person name="Wu L."/>
            <person name="Ma J."/>
        </authorList>
    </citation>
    <scope>NUCLEOTIDE SEQUENCE [LARGE SCALE GENOMIC DNA]</scope>
    <source>
        <strain evidence="9">CGMCC 4.7289</strain>
    </source>
</reference>
<feature type="transmembrane region" description="Helical" evidence="7">
    <location>
        <begin position="160"/>
        <end position="183"/>
    </location>
</feature>
<comment type="caution">
    <text evidence="8">The sequence shown here is derived from an EMBL/GenBank/DDBJ whole genome shotgun (WGS) entry which is preliminary data.</text>
</comment>
<evidence type="ECO:0000256" key="7">
    <source>
        <dbReference type="SAM" id="Phobius"/>
    </source>
</evidence>
<feature type="transmembrane region" description="Helical" evidence="7">
    <location>
        <begin position="6"/>
        <end position="26"/>
    </location>
</feature>
<organism evidence="8 9">
    <name type="scientific">Hamadaea flava</name>
    <dbReference type="NCBI Taxonomy" id="1742688"/>
    <lineage>
        <taxon>Bacteria</taxon>
        <taxon>Bacillati</taxon>
        <taxon>Actinomycetota</taxon>
        <taxon>Actinomycetes</taxon>
        <taxon>Micromonosporales</taxon>
        <taxon>Micromonosporaceae</taxon>
        <taxon>Hamadaea</taxon>
    </lineage>
</organism>
<dbReference type="EC" id="1.10.3.-" evidence="8"/>
<comment type="similarity">
    <text evidence="2">Belongs to the cytochrome ubiquinol oxidase subunit 2 family.</text>
</comment>
<keyword evidence="4 7" id="KW-0812">Transmembrane</keyword>
<keyword evidence="9" id="KW-1185">Reference proteome</keyword>
<evidence type="ECO:0000256" key="5">
    <source>
        <dbReference type="ARBA" id="ARBA00022989"/>
    </source>
</evidence>
<evidence type="ECO:0000256" key="2">
    <source>
        <dbReference type="ARBA" id="ARBA00007543"/>
    </source>
</evidence>
<sequence>MTFLLALLFGGYFVLGGLDYGVALVSRGRADLDRVAPVFLGNEVWLVGAVGLLFGAYPLNEGELLSQQRVPVGVALLGVVLVTAAYGLRLFRRTPGGVGVLDGVARIGGALALIGWGATLGGLWQGGDFQVTAVTGGCALGLLALGGLHGWAFVSRRWPILGGTSVAILALTFAAGSAVDWHVADSATLDLVRPAAYALLPLVLLAQAATWWMFRTRHPRQAPVAS</sequence>
<accession>A0ABV8LIA3</accession>
<dbReference type="GO" id="GO:0016491">
    <property type="term" value="F:oxidoreductase activity"/>
    <property type="evidence" value="ECO:0007669"/>
    <property type="project" value="UniProtKB-KW"/>
</dbReference>
<feature type="transmembrane region" description="Helical" evidence="7">
    <location>
        <begin position="38"/>
        <end position="58"/>
    </location>
</feature>